<evidence type="ECO:0000313" key="2">
    <source>
        <dbReference type="Proteomes" id="UP000324974"/>
    </source>
</evidence>
<proteinExistence type="predicted"/>
<dbReference type="Proteomes" id="UP000324974">
    <property type="component" value="Chromosome"/>
</dbReference>
<keyword evidence="2" id="KW-1185">Reference proteome</keyword>
<accession>A0A5C1AGB6</accession>
<organism evidence="1 2">
    <name type="scientific">Limnoglobus roseus</name>
    <dbReference type="NCBI Taxonomy" id="2598579"/>
    <lineage>
        <taxon>Bacteria</taxon>
        <taxon>Pseudomonadati</taxon>
        <taxon>Planctomycetota</taxon>
        <taxon>Planctomycetia</taxon>
        <taxon>Gemmatales</taxon>
        <taxon>Gemmataceae</taxon>
        <taxon>Limnoglobus</taxon>
    </lineage>
</organism>
<dbReference type="AlphaFoldDB" id="A0A5C1AGB6"/>
<dbReference type="EMBL" id="CP042425">
    <property type="protein sequence ID" value="QEL16154.1"/>
    <property type="molecule type" value="Genomic_DNA"/>
</dbReference>
<reference evidence="2" key="1">
    <citation type="submission" date="2019-08" db="EMBL/GenBank/DDBJ databases">
        <title>Limnoglobus roseus gen. nov., sp. nov., a novel freshwater planctomycete with a giant genome from the family Gemmataceae.</title>
        <authorList>
            <person name="Kulichevskaya I.S."/>
            <person name="Naumoff D.G."/>
            <person name="Miroshnikov K."/>
            <person name="Ivanova A."/>
            <person name="Philippov D.A."/>
            <person name="Hakobyan A."/>
            <person name="Rijpstra I.C."/>
            <person name="Sinninghe Damste J.S."/>
            <person name="Liesack W."/>
            <person name="Dedysh S.N."/>
        </authorList>
    </citation>
    <scope>NUCLEOTIDE SEQUENCE [LARGE SCALE GENOMIC DNA]</scope>
    <source>
        <strain evidence="2">PX52</strain>
    </source>
</reference>
<protein>
    <submittedName>
        <fullName evidence="1">Uncharacterized protein</fullName>
    </submittedName>
</protein>
<gene>
    <name evidence="1" type="ORF">PX52LOC_03093</name>
</gene>
<dbReference type="KEGG" id="lrs:PX52LOC_03093"/>
<sequence>MAHGAEDSVTNDSVHVSSDEFPTKMFHPISRARIRVVATVARKLRDIPRASRMINLFFSNETLGFFLEETCDVSSRTTHKSFPAE</sequence>
<evidence type="ECO:0000313" key="1">
    <source>
        <dbReference type="EMBL" id="QEL16154.1"/>
    </source>
</evidence>
<name>A0A5C1AGB6_9BACT</name>